<sequence length="253" mass="26265">MFDADYNRRFWPSVEAWTSMRQITQDGLAPASRLDTRAQVHGVAGSDGQAALRDYLFGAWLHKSAEEAARTLRVEEYFVTNQKDKEVNLQVLAGLDERVKGILEQNPSLAAAFSSKGGRDTPPAPAPGLAPPPPLGACRCGAAYLAAESRFCHMCGSPARAGACRCGAAYFTAEDRYCSRCGSARAPEETTGGAAGCAAGGSAGAGWRAVREAAARHRATLPCGTSSGAPPDVPGLSEEAGAAAAAPSVPRRA</sequence>
<dbReference type="Proteomes" id="UP001189429">
    <property type="component" value="Unassembled WGS sequence"/>
</dbReference>
<gene>
    <name evidence="2" type="ORF">PCOR1329_LOCUS6447</name>
</gene>
<evidence type="ECO:0000313" key="2">
    <source>
        <dbReference type="EMBL" id="CAK0797314.1"/>
    </source>
</evidence>
<evidence type="ECO:0000313" key="3">
    <source>
        <dbReference type="Proteomes" id="UP001189429"/>
    </source>
</evidence>
<comment type="caution">
    <text evidence="2">The sequence shown here is derived from an EMBL/GenBank/DDBJ whole genome shotgun (WGS) entry which is preliminary data.</text>
</comment>
<name>A0ABN9PVL8_9DINO</name>
<reference evidence="2" key="1">
    <citation type="submission" date="2023-10" db="EMBL/GenBank/DDBJ databases">
        <authorList>
            <person name="Chen Y."/>
            <person name="Shah S."/>
            <person name="Dougan E. K."/>
            <person name="Thang M."/>
            <person name="Chan C."/>
        </authorList>
    </citation>
    <scope>NUCLEOTIDE SEQUENCE [LARGE SCALE GENOMIC DNA]</scope>
</reference>
<feature type="region of interest" description="Disordered" evidence="1">
    <location>
        <begin position="221"/>
        <end position="253"/>
    </location>
</feature>
<dbReference type="EMBL" id="CAUYUJ010001728">
    <property type="protein sequence ID" value="CAK0797314.1"/>
    <property type="molecule type" value="Genomic_DNA"/>
</dbReference>
<evidence type="ECO:0000256" key="1">
    <source>
        <dbReference type="SAM" id="MobiDB-lite"/>
    </source>
</evidence>
<accession>A0ABN9PVL8</accession>
<keyword evidence="3" id="KW-1185">Reference proteome</keyword>
<protein>
    <submittedName>
        <fullName evidence="2">Uncharacterized protein</fullName>
    </submittedName>
</protein>
<proteinExistence type="predicted"/>
<organism evidence="2 3">
    <name type="scientific">Prorocentrum cordatum</name>
    <dbReference type="NCBI Taxonomy" id="2364126"/>
    <lineage>
        <taxon>Eukaryota</taxon>
        <taxon>Sar</taxon>
        <taxon>Alveolata</taxon>
        <taxon>Dinophyceae</taxon>
        <taxon>Prorocentrales</taxon>
        <taxon>Prorocentraceae</taxon>
        <taxon>Prorocentrum</taxon>
    </lineage>
</organism>